<reference evidence="1" key="1">
    <citation type="journal article" date="2015" name="Nature">
        <title>Complex archaea that bridge the gap between prokaryotes and eukaryotes.</title>
        <authorList>
            <person name="Spang A."/>
            <person name="Saw J.H."/>
            <person name="Jorgensen S.L."/>
            <person name="Zaremba-Niedzwiedzka K."/>
            <person name="Martijn J."/>
            <person name="Lind A.E."/>
            <person name="van Eijk R."/>
            <person name="Schleper C."/>
            <person name="Guy L."/>
            <person name="Ettema T.J."/>
        </authorList>
    </citation>
    <scope>NUCLEOTIDE SEQUENCE</scope>
</reference>
<organism evidence="1">
    <name type="scientific">marine sediment metagenome</name>
    <dbReference type="NCBI Taxonomy" id="412755"/>
    <lineage>
        <taxon>unclassified sequences</taxon>
        <taxon>metagenomes</taxon>
        <taxon>ecological metagenomes</taxon>
    </lineage>
</organism>
<comment type="caution">
    <text evidence="1">The sequence shown here is derived from an EMBL/GenBank/DDBJ whole genome shotgun (WGS) entry which is preliminary data.</text>
</comment>
<accession>A0A0F9HSU1</accession>
<proteinExistence type="predicted"/>
<sequence>MANIMDNAELNKALSRAFTANWRLARRVLGWTQRLTDAQAEKLLHVVPFVSESTGVSWFITGSCNGTC</sequence>
<evidence type="ECO:0000313" key="1">
    <source>
        <dbReference type="EMBL" id="KKM18142.1"/>
    </source>
</evidence>
<dbReference type="EMBL" id="LAZR01014285">
    <property type="protein sequence ID" value="KKM18142.1"/>
    <property type="molecule type" value="Genomic_DNA"/>
</dbReference>
<name>A0A0F9HSU1_9ZZZZ</name>
<gene>
    <name evidence="1" type="ORF">LCGC14_1668720</name>
</gene>
<protein>
    <submittedName>
        <fullName evidence="1">Uncharacterized protein</fullName>
    </submittedName>
</protein>
<dbReference type="AlphaFoldDB" id="A0A0F9HSU1"/>